<dbReference type="InterPro" id="IPR027417">
    <property type="entry name" value="P-loop_NTPase"/>
</dbReference>
<accession>A0A4P7C4T3</accession>
<evidence type="ECO:0000256" key="1">
    <source>
        <dbReference type="SAM" id="Phobius"/>
    </source>
</evidence>
<dbReference type="RefSeq" id="WP_134359221.1">
    <property type="nucleotide sequence ID" value="NZ_CP038033.1"/>
</dbReference>
<dbReference type="Proteomes" id="UP000294325">
    <property type="component" value="Chromosome"/>
</dbReference>
<feature type="transmembrane region" description="Helical" evidence="1">
    <location>
        <begin position="215"/>
        <end position="237"/>
    </location>
</feature>
<dbReference type="OrthoDB" id="7062607at2"/>
<keyword evidence="1" id="KW-0472">Membrane</keyword>
<evidence type="ECO:0008006" key="4">
    <source>
        <dbReference type="Google" id="ProtNLM"/>
    </source>
</evidence>
<sequence>MQEVLQGPRILYIASSSRSGSTILEHTLGAVEGVFNVGELRRISDFYNMNSQAIRDPANSLACTCGAKVVDCTFWREVEKESGLALGEAKFSSQLDSINRSLFKIIFFISGPKITKWFSKIYKPFEKEIAVGENCFKVYSAIKKITKAKYVVDSSKMIHHFLVLKTVCPERVSLLALFRDGRAVSKSMIRGERKRYFKKGNFSNKEDSSIDYTQILRAAILSWVITTLQILLFYIRLSKKYRHFIRYEDFCNEPNSVLVEVLFKFGLTNIESTTRNPEKYIHTIGGSPSRFSSTFRKIDTDKRWRKDWNKKDARIFTIYAGLINRMLGYK</sequence>
<evidence type="ECO:0000313" key="3">
    <source>
        <dbReference type="Proteomes" id="UP000294325"/>
    </source>
</evidence>
<dbReference type="EMBL" id="CP038033">
    <property type="protein sequence ID" value="QBQ55966.1"/>
    <property type="molecule type" value="Genomic_DNA"/>
</dbReference>
<reference evidence="2 3" key="1">
    <citation type="submission" date="2019-03" db="EMBL/GenBank/DDBJ databases">
        <title>The genome sequence of Nitrosococcus wardiae strain D1FHST reveals the archetypal metabolic capacity of ammonia-oxidizing Gammaproteobacteria.</title>
        <authorList>
            <person name="Wang L."/>
            <person name="Lim C.K."/>
            <person name="Hanson T.E."/>
            <person name="Dang H."/>
            <person name="Klotz M.G."/>
        </authorList>
    </citation>
    <scope>NUCLEOTIDE SEQUENCE [LARGE SCALE GENOMIC DNA]</scope>
    <source>
        <strain evidence="2 3">D1FHS</strain>
    </source>
</reference>
<keyword evidence="3" id="KW-1185">Reference proteome</keyword>
<evidence type="ECO:0000313" key="2">
    <source>
        <dbReference type="EMBL" id="QBQ55966.1"/>
    </source>
</evidence>
<dbReference type="AlphaFoldDB" id="A0A4P7C4T3"/>
<dbReference type="SUPFAM" id="SSF52540">
    <property type="entry name" value="P-loop containing nucleoside triphosphate hydrolases"/>
    <property type="match status" value="1"/>
</dbReference>
<dbReference type="Gene3D" id="3.40.50.300">
    <property type="entry name" value="P-loop containing nucleotide triphosphate hydrolases"/>
    <property type="match status" value="1"/>
</dbReference>
<gene>
    <name evidence="2" type="ORF">E3U44_16690</name>
</gene>
<keyword evidence="1" id="KW-0812">Transmembrane</keyword>
<name>A0A4P7C4T3_9GAMM</name>
<proteinExistence type="predicted"/>
<protein>
    <recommendedName>
        <fullName evidence="4">Sulfotransferase domain-containing protein</fullName>
    </recommendedName>
</protein>
<keyword evidence="1" id="KW-1133">Transmembrane helix</keyword>
<dbReference type="KEGG" id="nwr:E3U44_16690"/>
<organism evidence="2 3">
    <name type="scientific">Nitrosococcus wardiae</name>
    <dbReference type="NCBI Taxonomy" id="1814290"/>
    <lineage>
        <taxon>Bacteria</taxon>
        <taxon>Pseudomonadati</taxon>
        <taxon>Pseudomonadota</taxon>
        <taxon>Gammaproteobacteria</taxon>
        <taxon>Chromatiales</taxon>
        <taxon>Chromatiaceae</taxon>
        <taxon>Nitrosococcus</taxon>
    </lineage>
</organism>